<dbReference type="Pfam" id="PF02260">
    <property type="entry name" value="FATC"/>
    <property type="match status" value="1"/>
</dbReference>
<feature type="compositionally biased region" description="Polar residues" evidence="25">
    <location>
        <begin position="1"/>
        <end position="15"/>
    </location>
</feature>
<evidence type="ECO:0000256" key="14">
    <source>
        <dbReference type="ARBA" id="ARBA00022840"/>
    </source>
</evidence>
<dbReference type="Proteomes" id="UP001159428">
    <property type="component" value="Unassembled WGS sequence"/>
</dbReference>
<feature type="domain" description="FATC" evidence="28">
    <location>
        <begin position="1713"/>
        <end position="1745"/>
    </location>
</feature>
<evidence type="ECO:0000256" key="4">
    <source>
        <dbReference type="ARBA" id="ARBA00004541"/>
    </source>
</evidence>
<dbReference type="GO" id="GO:0005654">
    <property type="term" value="C:nucleoplasm"/>
    <property type="evidence" value="ECO:0007669"/>
    <property type="project" value="UniProtKB-ARBA"/>
</dbReference>
<keyword evidence="21" id="KW-0968">Cytoplasmic vesicle</keyword>
<dbReference type="GO" id="GO:1901701">
    <property type="term" value="P:cellular response to oxygen-containing compound"/>
    <property type="evidence" value="ECO:0007669"/>
    <property type="project" value="UniProtKB-ARBA"/>
</dbReference>
<evidence type="ECO:0000256" key="11">
    <source>
        <dbReference type="ARBA" id="ARBA00022741"/>
    </source>
</evidence>
<dbReference type="Pfam" id="PF02259">
    <property type="entry name" value="FAT"/>
    <property type="match status" value="1"/>
</dbReference>
<evidence type="ECO:0000313" key="30">
    <source>
        <dbReference type="Proteomes" id="UP001159428"/>
    </source>
</evidence>
<proteinExistence type="inferred from homology"/>
<keyword evidence="7" id="KW-0963">Cytoplasm</keyword>
<dbReference type="GO" id="GO:0005524">
    <property type="term" value="F:ATP binding"/>
    <property type="evidence" value="ECO:0007669"/>
    <property type="project" value="UniProtKB-KW"/>
</dbReference>
<evidence type="ECO:0000256" key="19">
    <source>
        <dbReference type="ARBA" id="ARBA00023242"/>
    </source>
</evidence>
<evidence type="ECO:0000256" key="12">
    <source>
        <dbReference type="ARBA" id="ARBA00022763"/>
    </source>
</evidence>
<dbReference type="GO" id="GO:0003677">
    <property type="term" value="F:DNA binding"/>
    <property type="evidence" value="ECO:0007669"/>
    <property type="project" value="UniProtKB-KW"/>
</dbReference>
<evidence type="ECO:0000256" key="18">
    <source>
        <dbReference type="ARBA" id="ARBA00023212"/>
    </source>
</evidence>
<evidence type="ECO:0000256" key="3">
    <source>
        <dbReference type="ARBA" id="ARBA00004300"/>
    </source>
</evidence>
<evidence type="ECO:0000256" key="20">
    <source>
        <dbReference type="ARBA" id="ARBA00023306"/>
    </source>
</evidence>
<feature type="region of interest" description="Disordered" evidence="25">
    <location>
        <begin position="552"/>
        <end position="573"/>
    </location>
</feature>
<keyword evidence="11" id="KW-0547">Nucleotide-binding</keyword>
<dbReference type="GO" id="GO:0042981">
    <property type="term" value="P:regulation of apoptotic process"/>
    <property type="evidence" value="ECO:0007669"/>
    <property type="project" value="UniProtKB-ARBA"/>
</dbReference>
<gene>
    <name evidence="29" type="ORF">PMEA_00008996</name>
</gene>
<keyword evidence="12" id="KW-0227">DNA damage</keyword>
<dbReference type="GO" id="GO:0007127">
    <property type="term" value="P:meiosis I"/>
    <property type="evidence" value="ECO:0007669"/>
    <property type="project" value="UniProtKB-ARBA"/>
</dbReference>
<keyword evidence="14" id="KW-0067">ATP-binding</keyword>
<evidence type="ECO:0000256" key="8">
    <source>
        <dbReference type="ARBA" id="ARBA00022527"/>
    </source>
</evidence>
<keyword evidence="17" id="KW-0576">Peroxisome</keyword>
<comment type="subcellular location">
    <subcellularLocation>
        <location evidence="3">Cytoplasm</location>
        <location evidence="3">Cytoskeleton</location>
        <location evidence="3">Microtubule organizing center</location>
        <location evidence="3">Centrosome</location>
    </subcellularLocation>
    <subcellularLocation>
        <location evidence="4">Cytoplasmic vesicle</location>
    </subcellularLocation>
    <subcellularLocation>
        <location evidence="1">Nucleus</location>
    </subcellularLocation>
    <subcellularLocation>
        <location evidence="2">Peroxisome</location>
    </subcellularLocation>
</comment>
<dbReference type="InterPro" id="IPR016024">
    <property type="entry name" value="ARM-type_fold"/>
</dbReference>
<dbReference type="GO" id="GO:0000077">
    <property type="term" value="P:DNA damage checkpoint signaling"/>
    <property type="evidence" value="ECO:0007669"/>
    <property type="project" value="UniProtKB-ARBA"/>
</dbReference>
<comment type="caution">
    <text evidence="29">The sequence shown here is derived from an EMBL/GenBank/DDBJ whole genome shotgun (WGS) entry which is preliminary data.</text>
</comment>
<dbReference type="GO" id="GO:0010468">
    <property type="term" value="P:regulation of gene expression"/>
    <property type="evidence" value="ECO:0007669"/>
    <property type="project" value="UniProtKB-ARBA"/>
</dbReference>
<evidence type="ECO:0000256" key="10">
    <source>
        <dbReference type="ARBA" id="ARBA00022679"/>
    </source>
</evidence>
<dbReference type="PROSITE" id="PS51190">
    <property type="entry name" value="FATC"/>
    <property type="match status" value="1"/>
</dbReference>
<evidence type="ECO:0000256" key="2">
    <source>
        <dbReference type="ARBA" id="ARBA00004275"/>
    </source>
</evidence>
<comment type="catalytic activity">
    <reaction evidence="22">
        <text>L-threonyl-[protein] + ATP = O-phospho-L-threonyl-[protein] + ADP + H(+)</text>
        <dbReference type="Rhea" id="RHEA:46608"/>
        <dbReference type="Rhea" id="RHEA-COMP:11060"/>
        <dbReference type="Rhea" id="RHEA-COMP:11605"/>
        <dbReference type="ChEBI" id="CHEBI:15378"/>
        <dbReference type="ChEBI" id="CHEBI:30013"/>
        <dbReference type="ChEBI" id="CHEBI:30616"/>
        <dbReference type="ChEBI" id="CHEBI:61977"/>
        <dbReference type="ChEBI" id="CHEBI:456216"/>
        <dbReference type="EC" id="2.7.11.1"/>
    </reaction>
</comment>
<keyword evidence="16" id="KW-0238">DNA-binding</keyword>
<dbReference type="Gene3D" id="1.10.1070.11">
    <property type="entry name" value="Phosphatidylinositol 3-/4-kinase, catalytic domain"/>
    <property type="match status" value="1"/>
</dbReference>
<keyword evidence="30" id="KW-1185">Reference proteome</keyword>
<accession>A0AAU9WNJ6</accession>
<dbReference type="SMART" id="SM01343">
    <property type="entry name" value="FATC"/>
    <property type="match status" value="1"/>
</dbReference>
<protein>
    <recommendedName>
        <fullName evidence="24">Serine-protein kinase ATM</fullName>
        <ecNumber evidence="6">2.7.11.1</ecNumber>
    </recommendedName>
</protein>
<keyword evidence="20" id="KW-0131">Cell cycle</keyword>
<dbReference type="InterPro" id="IPR003152">
    <property type="entry name" value="FATC_dom"/>
</dbReference>
<evidence type="ECO:0000256" key="1">
    <source>
        <dbReference type="ARBA" id="ARBA00004123"/>
    </source>
</evidence>
<dbReference type="GO" id="GO:0043068">
    <property type="term" value="P:positive regulation of programmed cell death"/>
    <property type="evidence" value="ECO:0007669"/>
    <property type="project" value="UniProtKB-ARBA"/>
</dbReference>
<keyword evidence="19" id="KW-0539">Nucleus</keyword>
<dbReference type="SUPFAM" id="SSF56112">
    <property type="entry name" value="Protein kinase-like (PK-like)"/>
    <property type="match status" value="1"/>
</dbReference>
<dbReference type="InterPro" id="IPR036940">
    <property type="entry name" value="PI3/4_kinase_cat_sf"/>
</dbReference>
<dbReference type="PANTHER" id="PTHR37079:SF4">
    <property type="entry name" value="SERINE_THREONINE-PROTEIN KINASE ATM"/>
    <property type="match status" value="1"/>
</dbReference>
<dbReference type="PROSITE" id="PS50290">
    <property type="entry name" value="PI3_4_KINASE_3"/>
    <property type="match status" value="1"/>
</dbReference>
<keyword evidence="9" id="KW-0597">Phosphoprotein</keyword>
<dbReference type="PROSITE" id="PS51189">
    <property type="entry name" value="FAT"/>
    <property type="match status" value="1"/>
</dbReference>
<evidence type="ECO:0000256" key="7">
    <source>
        <dbReference type="ARBA" id="ARBA00022490"/>
    </source>
</evidence>
<dbReference type="Pfam" id="PF00454">
    <property type="entry name" value="PI3_PI4_kinase"/>
    <property type="match status" value="1"/>
</dbReference>
<dbReference type="GO" id="GO:1904358">
    <property type="term" value="P:positive regulation of telomere maintenance via telomere lengthening"/>
    <property type="evidence" value="ECO:0007669"/>
    <property type="project" value="UniProtKB-ARBA"/>
</dbReference>
<organism evidence="29 30">
    <name type="scientific">Pocillopora meandrina</name>
    <dbReference type="NCBI Taxonomy" id="46732"/>
    <lineage>
        <taxon>Eukaryota</taxon>
        <taxon>Metazoa</taxon>
        <taxon>Cnidaria</taxon>
        <taxon>Anthozoa</taxon>
        <taxon>Hexacorallia</taxon>
        <taxon>Scleractinia</taxon>
        <taxon>Astrocoeniina</taxon>
        <taxon>Pocilloporidae</taxon>
        <taxon>Pocillopora</taxon>
    </lineage>
</organism>
<dbReference type="InterPro" id="IPR003151">
    <property type="entry name" value="PIK-rel_kinase_FAT"/>
</dbReference>
<feature type="domain" description="PI3K/PI4K catalytic" evidence="26">
    <location>
        <begin position="1371"/>
        <end position="1687"/>
    </location>
</feature>
<keyword evidence="10" id="KW-0808">Transferase</keyword>
<evidence type="ECO:0000256" key="23">
    <source>
        <dbReference type="ARBA" id="ARBA00048977"/>
    </source>
</evidence>
<comment type="catalytic activity">
    <reaction evidence="23">
        <text>L-seryl-[protein] + ATP = O-phospho-L-seryl-[protein] + ADP + H(+)</text>
        <dbReference type="Rhea" id="RHEA:17989"/>
        <dbReference type="Rhea" id="RHEA-COMP:9863"/>
        <dbReference type="Rhea" id="RHEA-COMP:11604"/>
        <dbReference type="ChEBI" id="CHEBI:15378"/>
        <dbReference type="ChEBI" id="CHEBI:29999"/>
        <dbReference type="ChEBI" id="CHEBI:30616"/>
        <dbReference type="ChEBI" id="CHEBI:83421"/>
        <dbReference type="ChEBI" id="CHEBI:456216"/>
        <dbReference type="EC" id="2.7.11.1"/>
    </reaction>
    <physiologicalReaction direction="left-to-right" evidence="23">
        <dbReference type="Rhea" id="RHEA:17990"/>
    </physiologicalReaction>
</comment>
<dbReference type="Gene3D" id="3.30.1010.10">
    <property type="entry name" value="Phosphatidylinositol 3-kinase Catalytic Subunit, Chain A, domain 4"/>
    <property type="match status" value="1"/>
</dbReference>
<sequence>MYEPTSEGSDISQFSRDTDPEPDPPHFTSHAIKATFDFLTRCHSGGKSLVSVLCNSKDSIQKILLSLTSRIAGTHIIHEQRRVLSMYRLFVLLLLKDLPEGLGNTWAFFIRDVIYSLLRIISDETQVRTRSKRRNLCLVVDEDLFSPCCNLMYHVSKAAVDCCSQEFKSHLHVITSALTPYALGDDERAEKALELLNFLLVDSSKKLEDAIADLDPFPDTVKFQRINQSYQQIRKSRTSLSEEIAHFLLADPSSSPVSRLEGLRLLRNSIVKNKNQLVELMNRTEDACGESTASPVADLVRGLISLGSALTTCDEDQAKVVLCEVANCLGDIGAVELSTVSLGSKTRTDSFSSVVSKCRDSVNQRNAAIVILLNSYLIDKKVGVVTAAASCLKKILSTSSGADLLKSFEESKQQQLLWYLEPFKPSKKKRAIGFKFVQYCFLQSSAMDISCEISNSSLEATELWTPGSEVREYSHEQWLTRLACTLIKSGFVKDEVLIVLSPICDVKVEFAERVFPYLIHNTLECGDDAIRTTLSEQFRNFFTFCNGTSVVPSRPNSPLPPNQPSSSKSEVKKESIRTMLAVVTYLRTQNLPKKERGQSTLWDNNFWLDLDYLEVASAAQRCSAYFTALLYTEIWADIQKSKPDSLVSISLPTNSQNLEMETSTSQSSDESISNSYQTLIIEAYAAIDEPDSMYGVGAGRLADIDSRVRTYMHEHAWEKALGACDLRMQNIPDLSQAGLLQSMKNFGLDHVMRIYLKGLSVENPQTTPEVTELQFESAWQNCSWDLDTSSSVGSDTPQGFHQSLYSCLCALQDEEWELFQCTLENTKVRLMDDIAHVSLESVRSVYPSLTRLQCIVELENFGNMMNSTEDNMVDIWNERFPLPDNDFEFLEPLLALRTTMLHTVVKLRYGKRNDAGGLMRLGRSYKDLATHLEMQARLARRSHNPQVAEKALFRIRQLQSDITDLQSRLGAEDLGVGWSWKMEEAKLRWARGEQDTAMYLLKSLTRHLEKAKDQSLEACSLYPQTLGLYGTWLAESKSENPSTIIENYLEKAASLMECTIGGNQASRIEAFLSLAWFADSQYQKKVNFMSSSVYEDKEALMKKSKVESEKLQRIPDSGRDRYTRTLNLQAQMDEKELQQVVRDRHVFLRTAVENYIKTLLTGDKYDMRVFRLCSLWFDNAKEEFVSEMIKKELTKIQSRKFLPLMYQLAARLGTKSHDNRLFQRTLNELIERAAVDHPHHTLFILLALANAEKDEKYINTGKRNGTSRLARNHSKGTKGFTEARTQTACTLIEKIGKHRGDLVKNMQLLCEAYIELAYVNVMQLKNERGPFNLPEVTIKRIVNLKEVPVPTMEVKVDPLCRYDDLVYVAGFDSKFCLAGGVNLPKIIFCVGSDGVKRRQLVKGRDDLRQDAVMEQVFGMVNQLLIKNSETRKRKLKMRTYKVIPLSQRSGIVEWCEDTVPLGEYLIGRPGTKTGAHPRYYPGDWTSLECRKKVQAGDNSGKSRDEVYQELMDHFHPVFRHFFLEWFPDPAVWFERRLSYTRGVATSSIVGYVVGLGDRHVQNILVDCNTAELVHIDLGVAFEQGKFLPTPETVPFRLTRDMVDGMGLTGVEGVYRRCCEKTMEVMRTSQESLMTVVEVLLYDPLSSWTLSPEKRKALQQKAEEDDQFPVSVTGDCLDATMGIENIAAEDNVNKMAKRVLLRLKQKLDGVEDGVHLSVSGQVNHLIREAMDPKNLCRLFPGWQPWV</sequence>
<evidence type="ECO:0000313" key="29">
    <source>
        <dbReference type="EMBL" id="CAH3120596.1"/>
    </source>
</evidence>
<keyword evidence="15" id="KW-0007">Acetylation</keyword>
<comment type="similarity">
    <text evidence="5">Belongs to the PI3/PI4-kinase family. ATM subfamily.</text>
</comment>
<dbReference type="InterPro" id="IPR038980">
    <property type="entry name" value="ATM_plant"/>
</dbReference>
<evidence type="ECO:0000256" key="6">
    <source>
        <dbReference type="ARBA" id="ARBA00012513"/>
    </source>
</evidence>
<keyword evidence="8" id="KW-0723">Serine/threonine-protein kinase</keyword>
<dbReference type="InterPro" id="IPR000403">
    <property type="entry name" value="PI3/4_kinase_cat_dom"/>
</dbReference>
<dbReference type="EMBL" id="CALNXJ010000018">
    <property type="protein sequence ID" value="CAH3120596.1"/>
    <property type="molecule type" value="Genomic_DNA"/>
</dbReference>
<feature type="region of interest" description="Disordered" evidence="25">
    <location>
        <begin position="1"/>
        <end position="26"/>
    </location>
</feature>
<evidence type="ECO:0000259" key="28">
    <source>
        <dbReference type="PROSITE" id="PS51190"/>
    </source>
</evidence>
<reference evidence="29 30" key="1">
    <citation type="submission" date="2022-05" db="EMBL/GenBank/DDBJ databases">
        <authorList>
            <consortium name="Genoscope - CEA"/>
            <person name="William W."/>
        </authorList>
    </citation>
    <scope>NUCLEOTIDE SEQUENCE [LARGE SCALE GENOMIC DNA]</scope>
</reference>
<keyword evidence="18" id="KW-0206">Cytoskeleton</keyword>
<evidence type="ECO:0000256" key="22">
    <source>
        <dbReference type="ARBA" id="ARBA00047899"/>
    </source>
</evidence>
<dbReference type="InterPro" id="IPR044107">
    <property type="entry name" value="PIKKc_ATM"/>
</dbReference>
<evidence type="ECO:0000256" key="5">
    <source>
        <dbReference type="ARBA" id="ARBA00010769"/>
    </source>
</evidence>
<dbReference type="GO" id="GO:0010557">
    <property type="term" value="P:positive regulation of macromolecule biosynthetic process"/>
    <property type="evidence" value="ECO:0007669"/>
    <property type="project" value="UniProtKB-ARBA"/>
</dbReference>
<evidence type="ECO:0000259" key="27">
    <source>
        <dbReference type="PROSITE" id="PS51189"/>
    </source>
</evidence>
<dbReference type="GO" id="GO:0006281">
    <property type="term" value="P:DNA repair"/>
    <property type="evidence" value="ECO:0007669"/>
    <property type="project" value="InterPro"/>
</dbReference>
<dbReference type="FunFam" id="1.10.1070.11:FF:000011">
    <property type="entry name" value="Serine-protein kinase ATM"/>
    <property type="match status" value="1"/>
</dbReference>
<dbReference type="InterPro" id="IPR011009">
    <property type="entry name" value="Kinase-like_dom_sf"/>
</dbReference>
<dbReference type="PROSITE" id="PS00915">
    <property type="entry name" value="PI3_4_KINASE_1"/>
    <property type="match status" value="1"/>
</dbReference>
<evidence type="ECO:0000256" key="15">
    <source>
        <dbReference type="ARBA" id="ARBA00022990"/>
    </source>
</evidence>
<dbReference type="EC" id="2.7.11.1" evidence="6"/>
<dbReference type="PANTHER" id="PTHR37079">
    <property type="entry name" value="SERINE/THREONINE-PROTEIN KINASE ATM"/>
    <property type="match status" value="1"/>
</dbReference>
<evidence type="ECO:0000259" key="26">
    <source>
        <dbReference type="PROSITE" id="PS50290"/>
    </source>
</evidence>
<evidence type="ECO:0000256" key="13">
    <source>
        <dbReference type="ARBA" id="ARBA00022777"/>
    </source>
</evidence>
<dbReference type="GO" id="GO:0032210">
    <property type="term" value="P:regulation of telomere maintenance via telomerase"/>
    <property type="evidence" value="ECO:0007669"/>
    <property type="project" value="UniProtKB-ARBA"/>
</dbReference>
<dbReference type="GO" id="GO:0005777">
    <property type="term" value="C:peroxisome"/>
    <property type="evidence" value="ECO:0007669"/>
    <property type="project" value="UniProtKB-SubCell"/>
</dbReference>
<keyword evidence="13" id="KW-0418">Kinase</keyword>
<name>A0AAU9WNJ6_9CNID</name>
<dbReference type="CDD" id="cd05171">
    <property type="entry name" value="PIKKc_ATM"/>
    <property type="match status" value="1"/>
</dbReference>
<evidence type="ECO:0000256" key="9">
    <source>
        <dbReference type="ARBA" id="ARBA00022553"/>
    </source>
</evidence>
<evidence type="ECO:0000256" key="17">
    <source>
        <dbReference type="ARBA" id="ARBA00023140"/>
    </source>
</evidence>
<dbReference type="GO" id="GO:0004674">
    <property type="term" value="F:protein serine/threonine kinase activity"/>
    <property type="evidence" value="ECO:0007669"/>
    <property type="project" value="UniProtKB-KW"/>
</dbReference>
<dbReference type="PROSITE" id="PS00916">
    <property type="entry name" value="PI3_4_KINASE_2"/>
    <property type="match status" value="1"/>
</dbReference>
<dbReference type="GO" id="GO:1904262">
    <property type="term" value="P:negative regulation of TORC1 signaling"/>
    <property type="evidence" value="ECO:0007669"/>
    <property type="project" value="UniProtKB-ARBA"/>
</dbReference>
<evidence type="ECO:0000256" key="16">
    <source>
        <dbReference type="ARBA" id="ARBA00023125"/>
    </source>
</evidence>
<dbReference type="FunFam" id="3.30.1010.10:FF:000015">
    <property type="entry name" value="Serine-protein kinase ATM"/>
    <property type="match status" value="1"/>
</dbReference>
<evidence type="ECO:0000256" key="21">
    <source>
        <dbReference type="ARBA" id="ARBA00023329"/>
    </source>
</evidence>
<dbReference type="InterPro" id="IPR014009">
    <property type="entry name" value="PIK_FAT"/>
</dbReference>
<dbReference type="InterPro" id="IPR018936">
    <property type="entry name" value="PI3/4_kinase_CS"/>
</dbReference>
<dbReference type="SMART" id="SM00146">
    <property type="entry name" value="PI3Kc"/>
    <property type="match status" value="1"/>
</dbReference>
<feature type="domain" description="FAT" evidence="27">
    <location>
        <begin position="614"/>
        <end position="1251"/>
    </location>
</feature>
<dbReference type="GO" id="GO:0010212">
    <property type="term" value="P:response to ionizing radiation"/>
    <property type="evidence" value="ECO:0007669"/>
    <property type="project" value="UniProtKB-ARBA"/>
</dbReference>
<dbReference type="SUPFAM" id="SSF48371">
    <property type="entry name" value="ARM repeat"/>
    <property type="match status" value="1"/>
</dbReference>
<evidence type="ECO:0000256" key="24">
    <source>
        <dbReference type="ARBA" id="ARBA00067340"/>
    </source>
</evidence>
<dbReference type="GO" id="GO:0005813">
    <property type="term" value="C:centrosome"/>
    <property type="evidence" value="ECO:0007669"/>
    <property type="project" value="UniProtKB-SubCell"/>
</dbReference>
<evidence type="ECO:0000256" key="25">
    <source>
        <dbReference type="SAM" id="MobiDB-lite"/>
    </source>
</evidence>
<dbReference type="GO" id="GO:0031410">
    <property type="term" value="C:cytoplasmic vesicle"/>
    <property type="evidence" value="ECO:0007669"/>
    <property type="project" value="UniProtKB-SubCell"/>
</dbReference>